<evidence type="ECO:0000256" key="2">
    <source>
        <dbReference type="SAM" id="MobiDB-lite"/>
    </source>
</evidence>
<feature type="region of interest" description="Disordered" evidence="2">
    <location>
        <begin position="128"/>
        <end position="167"/>
    </location>
</feature>
<reference evidence="3 4" key="1">
    <citation type="journal article" date="2022" name="Nat. Plants">
        <title>Genomes of leafy and leafless Platanthera orchids illuminate the evolution of mycoheterotrophy.</title>
        <authorList>
            <person name="Li M.H."/>
            <person name="Liu K.W."/>
            <person name="Li Z."/>
            <person name="Lu H.C."/>
            <person name="Ye Q.L."/>
            <person name="Zhang D."/>
            <person name="Wang J.Y."/>
            <person name="Li Y.F."/>
            <person name="Zhong Z.M."/>
            <person name="Liu X."/>
            <person name="Yu X."/>
            <person name="Liu D.K."/>
            <person name="Tu X.D."/>
            <person name="Liu B."/>
            <person name="Hao Y."/>
            <person name="Liao X.Y."/>
            <person name="Jiang Y.T."/>
            <person name="Sun W.H."/>
            <person name="Chen J."/>
            <person name="Chen Y.Q."/>
            <person name="Ai Y."/>
            <person name="Zhai J.W."/>
            <person name="Wu S.S."/>
            <person name="Zhou Z."/>
            <person name="Hsiao Y.Y."/>
            <person name="Wu W.L."/>
            <person name="Chen Y.Y."/>
            <person name="Lin Y.F."/>
            <person name="Hsu J.L."/>
            <person name="Li C.Y."/>
            <person name="Wang Z.W."/>
            <person name="Zhao X."/>
            <person name="Zhong W.Y."/>
            <person name="Ma X.K."/>
            <person name="Ma L."/>
            <person name="Huang J."/>
            <person name="Chen G.Z."/>
            <person name="Huang M.Z."/>
            <person name="Huang L."/>
            <person name="Peng D.H."/>
            <person name="Luo Y.B."/>
            <person name="Zou S.Q."/>
            <person name="Chen S.P."/>
            <person name="Lan S."/>
            <person name="Tsai W.C."/>
            <person name="Van de Peer Y."/>
            <person name="Liu Z.J."/>
        </authorList>
    </citation>
    <scope>NUCLEOTIDE SEQUENCE [LARGE SCALE GENOMIC DNA]</scope>
    <source>
        <strain evidence="3">Lor287</strain>
    </source>
</reference>
<feature type="coiled-coil region" evidence="1">
    <location>
        <begin position="72"/>
        <end position="99"/>
    </location>
</feature>
<organism evidence="3 4">
    <name type="scientific">Platanthera zijinensis</name>
    <dbReference type="NCBI Taxonomy" id="2320716"/>
    <lineage>
        <taxon>Eukaryota</taxon>
        <taxon>Viridiplantae</taxon>
        <taxon>Streptophyta</taxon>
        <taxon>Embryophyta</taxon>
        <taxon>Tracheophyta</taxon>
        <taxon>Spermatophyta</taxon>
        <taxon>Magnoliopsida</taxon>
        <taxon>Liliopsida</taxon>
        <taxon>Asparagales</taxon>
        <taxon>Orchidaceae</taxon>
        <taxon>Orchidoideae</taxon>
        <taxon>Orchideae</taxon>
        <taxon>Orchidinae</taxon>
        <taxon>Platanthera</taxon>
    </lineage>
</organism>
<evidence type="ECO:0000313" key="3">
    <source>
        <dbReference type="EMBL" id="KAK8949118.1"/>
    </source>
</evidence>
<gene>
    <name evidence="3" type="ORF">KSP39_PZI005866</name>
</gene>
<sequence>MVTTLLSLRDRPEVKTWHLCDFTSQNASGPDPPPSDVNEPILLPPYVIADNADTDVMIVTSTQVQSLRAMLEKEWRRKRKQERERAHRERERADQEQIKVLIKDQARRVTGLERGLKRYKDKYHSLSAHVRERPSTNPLAEGQGELGGAHGTHDSNESGRPRRLPNSTHGQYMSLLFVSDVLYPSANRGMDKKFKRFLHFGCVGMKVVNLSNKVNNGPRGT</sequence>
<protein>
    <submittedName>
        <fullName evidence="3">Uncharacterized protein</fullName>
    </submittedName>
</protein>
<dbReference type="AlphaFoldDB" id="A0AAP0BS76"/>
<keyword evidence="1" id="KW-0175">Coiled coil</keyword>
<feature type="compositionally biased region" description="Basic and acidic residues" evidence="2">
    <location>
        <begin position="151"/>
        <end position="160"/>
    </location>
</feature>
<accession>A0AAP0BS76</accession>
<dbReference type="Proteomes" id="UP001418222">
    <property type="component" value="Unassembled WGS sequence"/>
</dbReference>
<proteinExistence type="predicted"/>
<evidence type="ECO:0000256" key="1">
    <source>
        <dbReference type="SAM" id="Coils"/>
    </source>
</evidence>
<dbReference type="EMBL" id="JBBWWQ010000004">
    <property type="protein sequence ID" value="KAK8949118.1"/>
    <property type="molecule type" value="Genomic_DNA"/>
</dbReference>
<comment type="caution">
    <text evidence="3">The sequence shown here is derived from an EMBL/GenBank/DDBJ whole genome shotgun (WGS) entry which is preliminary data.</text>
</comment>
<evidence type="ECO:0000313" key="4">
    <source>
        <dbReference type="Proteomes" id="UP001418222"/>
    </source>
</evidence>
<name>A0AAP0BS76_9ASPA</name>
<keyword evidence="4" id="KW-1185">Reference proteome</keyword>